<keyword evidence="6" id="KW-0442">Lipid degradation</keyword>
<keyword evidence="10" id="KW-1185">Reference proteome</keyword>
<comment type="subcellular location">
    <subcellularLocation>
        <location evidence="1">Secreted</location>
    </subcellularLocation>
</comment>
<keyword evidence="4 8" id="KW-0732">Signal</keyword>
<comment type="similarity">
    <text evidence="2">Belongs to the 'GDSL' lipolytic enzyme family.</text>
</comment>
<keyword evidence="3" id="KW-0964">Secreted</keyword>
<evidence type="ECO:0000256" key="7">
    <source>
        <dbReference type="ARBA" id="ARBA00023098"/>
    </source>
</evidence>
<evidence type="ECO:0000256" key="2">
    <source>
        <dbReference type="ARBA" id="ARBA00008668"/>
    </source>
</evidence>
<dbReference type="InterPro" id="IPR001087">
    <property type="entry name" value="GDSL"/>
</dbReference>
<evidence type="ECO:0000256" key="6">
    <source>
        <dbReference type="ARBA" id="ARBA00022963"/>
    </source>
</evidence>
<dbReference type="InterPro" id="IPR036514">
    <property type="entry name" value="SGNH_hydro_sf"/>
</dbReference>
<evidence type="ECO:0000256" key="5">
    <source>
        <dbReference type="ARBA" id="ARBA00022801"/>
    </source>
</evidence>
<dbReference type="GO" id="GO:0016788">
    <property type="term" value="F:hydrolase activity, acting on ester bonds"/>
    <property type="evidence" value="ECO:0007669"/>
    <property type="project" value="InterPro"/>
</dbReference>
<organism evidence="9 10">
    <name type="scientific">Dillenia turbinata</name>
    <dbReference type="NCBI Taxonomy" id="194707"/>
    <lineage>
        <taxon>Eukaryota</taxon>
        <taxon>Viridiplantae</taxon>
        <taxon>Streptophyta</taxon>
        <taxon>Embryophyta</taxon>
        <taxon>Tracheophyta</taxon>
        <taxon>Spermatophyta</taxon>
        <taxon>Magnoliopsida</taxon>
        <taxon>eudicotyledons</taxon>
        <taxon>Gunneridae</taxon>
        <taxon>Pentapetalae</taxon>
        <taxon>Dilleniales</taxon>
        <taxon>Dilleniaceae</taxon>
        <taxon>Dillenia</taxon>
    </lineage>
</organism>
<evidence type="ECO:0000313" key="10">
    <source>
        <dbReference type="Proteomes" id="UP001370490"/>
    </source>
</evidence>
<evidence type="ECO:0000256" key="1">
    <source>
        <dbReference type="ARBA" id="ARBA00004613"/>
    </source>
</evidence>
<dbReference type="Proteomes" id="UP001370490">
    <property type="component" value="Unassembled WGS sequence"/>
</dbReference>
<evidence type="ECO:0000313" key="9">
    <source>
        <dbReference type="EMBL" id="KAK6939799.1"/>
    </source>
</evidence>
<keyword evidence="7" id="KW-0443">Lipid metabolism</keyword>
<protein>
    <submittedName>
        <fullName evidence="9">GDSL lipase/esterase</fullName>
    </submittedName>
</protein>
<sequence>MTLPNTSSLSHIILCLHFSLLACFLPCNCTHKPIRPNEPRHVKGMFVFGSSLVDNGNNNSLQNSMAKADYLPYGIDFPLGPSGRFTNGKNVIDLLGDRLKLPSLIPAFADPSTEGNKIVQGVNYASGASGILDETGLIAGNVISPRQQINNFEELEVHVGCKSTELLSNYLFILGTGGKDYSLNYFLSNPNNNNASSLQFFTAKLITSLYNHLKA</sequence>
<dbReference type="PANTHER" id="PTHR45650:SF2">
    <property type="entry name" value="OS06G0560700 PROTEIN"/>
    <property type="match status" value="1"/>
</dbReference>
<dbReference type="Gene3D" id="3.40.50.1110">
    <property type="entry name" value="SGNH hydrolase"/>
    <property type="match status" value="1"/>
</dbReference>
<comment type="caution">
    <text evidence="9">The sequence shown here is derived from an EMBL/GenBank/DDBJ whole genome shotgun (WGS) entry which is preliminary data.</text>
</comment>
<dbReference type="GO" id="GO:0005576">
    <property type="term" value="C:extracellular region"/>
    <property type="evidence" value="ECO:0007669"/>
    <property type="project" value="UniProtKB-SubCell"/>
</dbReference>
<feature type="signal peptide" evidence="8">
    <location>
        <begin position="1"/>
        <end position="29"/>
    </location>
</feature>
<keyword evidence="5" id="KW-0378">Hydrolase</keyword>
<reference evidence="9 10" key="1">
    <citation type="submission" date="2023-12" db="EMBL/GenBank/DDBJ databases">
        <title>A high-quality genome assembly for Dillenia turbinata (Dilleniales).</title>
        <authorList>
            <person name="Chanderbali A."/>
        </authorList>
    </citation>
    <scope>NUCLEOTIDE SEQUENCE [LARGE SCALE GENOMIC DNA]</scope>
    <source>
        <strain evidence="9">LSX21</strain>
        <tissue evidence="9">Leaf</tissue>
    </source>
</reference>
<gene>
    <name evidence="9" type="ORF">RJ641_029330</name>
</gene>
<evidence type="ECO:0000256" key="4">
    <source>
        <dbReference type="ARBA" id="ARBA00022729"/>
    </source>
</evidence>
<dbReference type="EMBL" id="JBAMMX010000005">
    <property type="protein sequence ID" value="KAK6939799.1"/>
    <property type="molecule type" value="Genomic_DNA"/>
</dbReference>
<evidence type="ECO:0000256" key="3">
    <source>
        <dbReference type="ARBA" id="ARBA00022525"/>
    </source>
</evidence>
<evidence type="ECO:0000256" key="8">
    <source>
        <dbReference type="SAM" id="SignalP"/>
    </source>
</evidence>
<feature type="chain" id="PRO_5042845738" evidence="8">
    <location>
        <begin position="30"/>
        <end position="215"/>
    </location>
</feature>
<accession>A0AAN8VY14</accession>
<dbReference type="GO" id="GO:0016042">
    <property type="term" value="P:lipid catabolic process"/>
    <property type="evidence" value="ECO:0007669"/>
    <property type="project" value="UniProtKB-KW"/>
</dbReference>
<proteinExistence type="inferred from homology"/>
<dbReference type="AlphaFoldDB" id="A0AAN8VY14"/>
<name>A0AAN8VY14_9MAGN</name>
<dbReference type="InterPro" id="IPR051238">
    <property type="entry name" value="GDSL_esterase/lipase"/>
</dbReference>
<dbReference type="PANTHER" id="PTHR45650">
    <property type="entry name" value="GDSL-LIKE LIPASE/ACYLHYDROLASE-RELATED"/>
    <property type="match status" value="1"/>
</dbReference>
<dbReference type="Pfam" id="PF00657">
    <property type="entry name" value="Lipase_GDSL"/>
    <property type="match status" value="1"/>
</dbReference>